<dbReference type="Proteomes" id="UP000572680">
    <property type="component" value="Unassembled WGS sequence"/>
</dbReference>
<evidence type="ECO:0000313" key="6">
    <source>
        <dbReference type="Proteomes" id="UP000572680"/>
    </source>
</evidence>
<dbReference type="RefSeq" id="WP_182846668.1">
    <property type="nucleotide sequence ID" value="NZ_BAAALP010000011.1"/>
</dbReference>
<keyword evidence="4" id="KW-1133">Transmembrane helix</keyword>
<keyword evidence="1 2" id="KW-0808">Transferase</keyword>
<feature type="region of interest" description="Disordered" evidence="3">
    <location>
        <begin position="123"/>
        <end position="250"/>
    </location>
</feature>
<dbReference type="GO" id="GO:0008654">
    <property type="term" value="P:phospholipid biosynthetic process"/>
    <property type="evidence" value="ECO:0007669"/>
    <property type="project" value="InterPro"/>
</dbReference>
<dbReference type="GO" id="GO:0016780">
    <property type="term" value="F:phosphotransferase activity, for other substituted phosphate groups"/>
    <property type="evidence" value="ECO:0007669"/>
    <property type="project" value="InterPro"/>
</dbReference>
<keyword evidence="6" id="KW-1185">Reference proteome</keyword>
<feature type="region of interest" description="Disordered" evidence="3">
    <location>
        <begin position="265"/>
        <end position="294"/>
    </location>
</feature>
<keyword evidence="4" id="KW-0812">Transmembrane</keyword>
<organism evidence="5 6">
    <name type="scientific">Actinomadura namibiensis</name>
    <dbReference type="NCBI Taxonomy" id="182080"/>
    <lineage>
        <taxon>Bacteria</taxon>
        <taxon>Bacillati</taxon>
        <taxon>Actinomycetota</taxon>
        <taxon>Actinomycetes</taxon>
        <taxon>Streptosporangiales</taxon>
        <taxon>Thermomonosporaceae</taxon>
        <taxon>Actinomadura</taxon>
    </lineage>
</organism>
<comment type="caution">
    <text evidence="5">The sequence shown here is derived from an EMBL/GenBank/DDBJ whole genome shotgun (WGS) entry which is preliminary data.</text>
</comment>
<dbReference type="PROSITE" id="PS00379">
    <property type="entry name" value="CDP_ALCOHOL_P_TRANSF"/>
    <property type="match status" value="1"/>
</dbReference>
<evidence type="ECO:0000313" key="5">
    <source>
        <dbReference type="EMBL" id="MBA8954624.1"/>
    </source>
</evidence>
<dbReference type="Gene3D" id="1.20.120.1760">
    <property type="match status" value="1"/>
</dbReference>
<sequence>MTVAVIIATGRAAGPGDPRPAAALPWGSGPEAPTLLARLREQLAGLNVPDPQVLTRPEFAPLLRKDGHDVTECADPAADLTEIARLARRGTGAPLLLLPGDLAISTELLTRLIHDEKDPAAAITVPLEPPGPPTGEPATDPPNDRPSARVIPPPTPTEPTEPRTPAPEPAEPTPEPTTPPAGPAIPGPATPGPATPASAPSTASPATAVPGPATAVPGPATAASGPATAVPGPEAAVPGPEAAASGAEAAAPASASAAPASASAVSGHAPIAPGPEADGSGAVRSDGHGTAVVRVERGRVVSAGSSRHRVSGPNAAFPGVLRVGRTRLEELAEIAERLAILLEVPSAMPLLPGAAREAEAVELLLVGLVRSGVPVADRSDPRLACVRADDQHAAHAAHAAVTAVDEDRVRLRAAVKGDDGFFATYAVSGYSPFLVRLAARRGLTPNTVTCMSMGLAVLAAVWFADGTRTGMVIGSALFHLSFVLDCVDGQLARYTRRFSPLGAWLDAVFDRAKEYAVYAGLAVGAGVAAVGDPVHAGDVWPLAVAAMALQTVRHMIDFSFGARAESPADPPRVIPLTVRDDARDPGPEPGGVARLSARTSRVRALHWAKKTVTLPIGERFALVAVTAAVGDARWTFTALLLWGGLAAAYTLTGRVLRTISR</sequence>
<name>A0A7W3LUR5_ACTNM</name>
<feature type="transmembrane region" description="Helical" evidence="4">
    <location>
        <begin position="636"/>
        <end position="656"/>
    </location>
</feature>
<dbReference type="InterPro" id="IPR000462">
    <property type="entry name" value="CDP-OH_P_trans"/>
</dbReference>
<feature type="compositionally biased region" description="Low complexity" evidence="3">
    <location>
        <begin position="195"/>
        <end position="250"/>
    </location>
</feature>
<gene>
    <name evidence="5" type="ORF">HNR61_006281</name>
</gene>
<evidence type="ECO:0008006" key="7">
    <source>
        <dbReference type="Google" id="ProtNLM"/>
    </source>
</evidence>
<dbReference type="PANTHER" id="PTHR45725">
    <property type="entry name" value="FORMIN HOMOLOGY 2 FAMILY MEMBER"/>
    <property type="match status" value="1"/>
</dbReference>
<dbReference type="Pfam" id="PF01066">
    <property type="entry name" value="CDP-OH_P_transf"/>
    <property type="match status" value="1"/>
</dbReference>
<comment type="similarity">
    <text evidence="2">Belongs to the CDP-alcohol phosphatidyltransferase class-I family.</text>
</comment>
<keyword evidence="4" id="KW-0472">Membrane</keyword>
<protein>
    <recommendedName>
        <fullName evidence="7">CDP-alcohol phosphatidyltransferase</fullName>
    </recommendedName>
</protein>
<proteinExistence type="inferred from homology"/>
<dbReference type="AlphaFoldDB" id="A0A7W3LUR5"/>
<dbReference type="InterPro" id="IPR048254">
    <property type="entry name" value="CDP_ALCOHOL_P_TRANSF_CS"/>
</dbReference>
<evidence type="ECO:0000256" key="4">
    <source>
        <dbReference type="SAM" id="Phobius"/>
    </source>
</evidence>
<dbReference type="InterPro" id="IPR043130">
    <property type="entry name" value="CDP-OH_PTrfase_TM_dom"/>
</dbReference>
<reference evidence="5 6" key="1">
    <citation type="submission" date="2020-08" db="EMBL/GenBank/DDBJ databases">
        <title>Genomic Encyclopedia of Type Strains, Phase IV (KMG-IV): sequencing the most valuable type-strain genomes for metagenomic binning, comparative biology and taxonomic classification.</title>
        <authorList>
            <person name="Goeker M."/>
        </authorList>
    </citation>
    <scope>NUCLEOTIDE SEQUENCE [LARGE SCALE GENOMIC DNA]</scope>
    <source>
        <strain evidence="5 6">DSM 44197</strain>
    </source>
</reference>
<evidence type="ECO:0000256" key="1">
    <source>
        <dbReference type="ARBA" id="ARBA00022679"/>
    </source>
</evidence>
<dbReference type="GO" id="GO:0016020">
    <property type="term" value="C:membrane"/>
    <property type="evidence" value="ECO:0007669"/>
    <property type="project" value="InterPro"/>
</dbReference>
<dbReference type="PRINTS" id="PR01217">
    <property type="entry name" value="PRICHEXTENSN"/>
</dbReference>
<accession>A0A7W3LUR5</accession>
<feature type="compositionally biased region" description="Pro residues" evidence="3">
    <location>
        <begin position="151"/>
        <end position="194"/>
    </location>
</feature>
<evidence type="ECO:0000256" key="2">
    <source>
        <dbReference type="RuleBase" id="RU003750"/>
    </source>
</evidence>
<dbReference type="InterPro" id="IPR051425">
    <property type="entry name" value="Formin_Homology"/>
</dbReference>
<evidence type="ECO:0000256" key="3">
    <source>
        <dbReference type="SAM" id="MobiDB-lite"/>
    </source>
</evidence>
<dbReference type="EMBL" id="JACJIA010000009">
    <property type="protein sequence ID" value="MBA8954624.1"/>
    <property type="molecule type" value="Genomic_DNA"/>
</dbReference>